<dbReference type="AlphaFoldDB" id="A0AAQ4D544"/>
<name>A0AAQ4D544_AMBAM</name>
<gene>
    <name evidence="2" type="ORF">V5799_000886</name>
    <name evidence="3" type="ORF">V5799_004785</name>
</gene>
<reference evidence="3" key="3">
    <citation type="submission" date="2024-02" db="EMBL/GenBank/DDBJ databases">
        <authorList>
            <person name="Mcdaniel E.A."/>
            <person name="Celebi F.M."/>
            <person name="Reiter T."/>
            <person name="Weiss E.C."/>
            <person name="Chou S."/>
        </authorList>
    </citation>
    <scope>NUCLEOTIDE SEQUENCE</scope>
    <source>
        <strain evidence="3">F_SG_1</strain>
        <tissue evidence="3">Salivary glands</tissue>
    </source>
</reference>
<dbReference type="EMBL" id="JARKHS020036256">
    <property type="protein sequence ID" value="KAK8756412.1"/>
    <property type="molecule type" value="Genomic_DNA"/>
</dbReference>
<keyword evidence="4" id="KW-1185">Reference proteome</keyword>
<evidence type="ECO:0000313" key="2">
    <source>
        <dbReference type="EMBL" id="KAK8756412.1"/>
    </source>
</evidence>
<dbReference type="EMBL" id="JARKHS020035075">
    <property type="protein sequence ID" value="KAK8757584.1"/>
    <property type="molecule type" value="Genomic_DNA"/>
</dbReference>
<evidence type="ECO:0000313" key="3">
    <source>
        <dbReference type="EMBL" id="KAK8757584.1"/>
    </source>
</evidence>
<evidence type="ECO:0000313" key="4">
    <source>
        <dbReference type="Proteomes" id="UP001321473"/>
    </source>
</evidence>
<evidence type="ECO:0000256" key="1">
    <source>
        <dbReference type="SAM" id="MobiDB-lite"/>
    </source>
</evidence>
<dbReference type="Proteomes" id="UP001321473">
    <property type="component" value="Unassembled WGS sequence"/>
</dbReference>
<reference evidence="3 4" key="1">
    <citation type="journal article" date="2023" name="Arcadia Sci">
        <title>De novo assembly of a long-read Amblyomma americanum tick genome.</title>
        <authorList>
            <person name="Chou S."/>
            <person name="Poskanzer K.E."/>
            <person name="Rollins M."/>
            <person name="Thuy-Boun P.S."/>
        </authorList>
    </citation>
    <scope>NUCLEOTIDE SEQUENCE [LARGE SCALE GENOMIC DNA]</scope>
    <source>
        <strain evidence="3">F_SG_1</strain>
        <tissue evidence="3">Salivary glands</tissue>
    </source>
</reference>
<feature type="region of interest" description="Disordered" evidence="1">
    <location>
        <begin position="1"/>
        <end position="163"/>
    </location>
</feature>
<feature type="compositionally biased region" description="Low complexity" evidence="1">
    <location>
        <begin position="44"/>
        <end position="56"/>
    </location>
</feature>
<comment type="caution">
    <text evidence="3">The sequence shown here is derived from an EMBL/GenBank/DDBJ whole genome shotgun (WGS) entry which is preliminary data.</text>
</comment>
<proteinExistence type="predicted"/>
<sequence>MGRSPVRSSPPATPKEPGNPLVTPSARKAESLTGSPQPLIVHTPPSMGRSPGRSSPPATPKEPGTPLVTPSARKAETLTGSPKTAIVRAPLSMGRSQGRTSPPATPKEPGTPAATLSPPKAATPTGSPQPANVQAPLVLGRISGRSSPPATPKASGIPVVSPSPAHSEIPSPVLCSGGEAPTALLASLAAGWAGSLSMGVSIGYSLPASYSLDRARNTTSGEGVSGHEVFRYDARECRWVHFDARSFTRLQVV</sequence>
<reference evidence="3" key="2">
    <citation type="submission" date="2023-03" db="EMBL/GenBank/DDBJ databases">
        <authorList>
            <person name="Thuy-Boun P."/>
        </authorList>
    </citation>
    <scope>NUCLEOTIDE SEQUENCE</scope>
    <source>
        <strain evidence="3">F_SG_1</strain>
        <tissue evidence="3">Salivary glands</tissue>
    </source>
</reference>
<organism evidence="3 4">
    <name type="scientific">Amblyomma americanum</name>
    <name type="common">Lone star tick</name>
    <dbReference type="NCBI Taxonomy" id="6943"/>
    <lineage>
        <taxon>Eukaryota</taxon>
        <taxon>Metazoa</taxon>
        <taxon>Ecdysozoa</taxon>
        <taxon>Arthropoda</taxon>
        <taxon>Chelicerata</taxon>
        <taxon>Arachnida</taxon>
        <taxon>Acari</taxon>
        <taxon>Parasitiformes</taxon>
        <taxon>Ixodida</taxon>
        <taxon>Ixodoidea</taxon>
        <taxon>Ixodidae</taxon>
        <taxon>Amblyomminae</taxon>
        <taxon>Amblyomma</taxon>
    </lineage>
</organism>
<accession>A0AAQ4D544</accession>
<protein>
    <submittedName>
        <fullName evidence="3">Uncharacterized protein</fullName>
    </submittedName>
</protein>